<evidence type="ECO:0000256" key="1">
    <source>
        <dbReference type="SAM" id="SignalP"/>
    </source>
</evidence>
<name>A0A0H3K5B1_SYNP6</name>
<feature type="chain" id="PRO_5002613361" evidence="1">
    <location>
        <begin position="29"/>
        <end position="211"/>
    </location>
</feature>
<reference evidence="2 3" key="1">
    <citation type="journal article" date="2007" name="Photosyn. Res.">
        <title>Complete nucleotide sequence of the freshwater unicellular cyanobacterium Synechococcus elongatus PCC 6301 chromosome: gene content and organization.</title>
        <authorList>
            <person name="Sugita C."/>
            <person name="Ogata K."/>
            <person name="Shikata M."/>
            <person name="Jikuya H."/>
            <person name="Takano J."/>
            <person name="Furumichi M."/>
            <person name="Kanehisa M."/>
            <person name="Omata T."/>
            <person name="Sugiura M."/>
            <person name="Sugita M."/>
        </authorList>
    </citation>
    <scope>NUCLEOTIDE SEQUENCE [LARGE SCALE GENOMIC DNA]</scope>
    <source>
        <strain evidence="3">ATCC 27144 / PCC 6301 / SAUG 1402/1</strain>
    </source>
</reference>
<evidence type="ECO:0000313" key="3">
    <source>
        <dbReference type="Proteomes" id="UP000001175"/>
    </source>
</evidence>
<dbReference type="AlphaFoldDB" id="A0A0H3K5B1"/>
<organism evidence="2 3">
    <name type="scientific">Synechococcus sp. (strain ATCC 27144 / PCC 6301 / SAUG 1402/1)</name>
    <name type="common">Anacystis nidulans</name>
    <dbReference type="NCBI Taxonomy" id="269084"/>
    <lineage>
        <taxon>Bacteria</taxon>
        <taxon>Bacillati</taxon>
        <taxon>Cyanobacteriota</taxon>
        <taxon>Cyanophyceae</taxon>
        <taxon>Synechococcales</taxon>
        <taxon>Synechococcaceae</taxon>
        <taxon>Synechococcus</taxon>
    </lineage>
</organism>
<keyword evidence="1" id="KW-0732">Signal</keyword>
<evidence type="ECO:0000313" key="2">
    <source>
        <dbReference type="EMBL" id="BAD80457.1"/>
    </source>
</evidence>
<gene>
    <name evidence="2" type="ordered locus">syc2267_c</name>
</gene>
<feature type="signal peptide" evidence="1">
    <location>
        <begin position="1"/>
        <end position="28"/>
    </location>
</feature>
<sequence length="211" mass="22435">MIGMASKRIWLSLAAVLGLGLWPQAAQAECGAVTGQLGRVITAYSDESVSLFASPYGSLLSSATVSAAPQSLDSGAVVSVLSRVLNQVDGYEYFQVAPVVFEGAVGSAGLRTDLARSGWLRGDRLRQLDCKIANAGWAWGPTKALQIVTLRNQLLGLAPDDAAALLEASGYQRRQVVAGTEGRQELWQRINPEVSPLLTIRGSQVTAVQFY</sequence>
<accession>A0A0H3K5B1</accession>
<dbReference type="EMBL" id="AP008231">
    <property type="protein sequence ID" value="BAD80457.1"/>
    <property type="molecule type" value="Genomic_DNA"/>
</dbReference>
<dbReference type="KEGG" id="syc:syc2267_c"/>
<dbReference type="Proteomes" id="UP000001175">
    <property type="component" value="Chromosome"/>
</dbReference>
<protein>
    <submittedName>
        <fullName evidence="2">Uncharacterized protein</fullName>
    </submittedName>
</protein>
<proteinExistence type="predicted"/>